<protein>
    <submittedName>
        <fullName evidence="2">Uncharacterized protein</fullName>
    </submittedName>
</protein>
<proteinExistence type="predicted"/>
<feature type="region of interest" description="Disordered" evidence="1">
    <location>
        <begin position="239"/>
        <end position="308"/>
    </location>
</feature>
<feature type="compositionally biased region" description="Low complexity" evidence="1">
    <location>
        <begin position="159"/>
        <end position="176"/>
    </location>
</feature>
<dbReference type="OrthoDB" id="21418at2759"/>
<sequence length="308" mass="32363">MDLSALGSSLPPGLADAERDMGDKFRAYHVGYSACLADVLSTVQSSIGAGQDASQTLSRLMDWAEAREVAMAAFAADESDEPPSANPAPPAKRAPLLRQTLQNLHARPASAPPDTSPAREHKMEEEVSPAGPSRPGPDFRINSFASTPVSTESAPGYQPTPASVSSAASSPTAAITGSRQYAPAPIRISRSPLRYRTDQPSSSFPTSTFNPSLPANVTMPLRGETQSVAQSIPVGAKRTVVDAEMSEETSATSANPAPVTPSGRREAREARAAKRRNVGVAVIKQEEGDDRDKRRNGRRGHGPASAGL</sequence>
<feature type="compositionally biased region" description="Basic and acidic residues" evidence="1">
    <location>
        <begin position="284"/>
        <end position="293"/>
    </location>
</feature>
<evidence type="ECO:0000313" key="2">
    <source>
        <dbReference type="EMBL" id="RSH83818.1"/>
    </source>
</evidence>
<organism evidence="2 3">
    <name type="scientific">Saitozyma podzolica</name>
    <dbReference type="NCBI Taxonomy" id="1890683"/>
    <lineage>
        <taxon>Eukaryota</taxon>
        <taxon>Fungi</taxon>
        <taxon>Dikarya</taxon>
        <taxon>Basidiomycota</taxon>
        <taxon>Agaricomycotina</taxon>
        <taxon>Tremellomycetes</taxon>
        <taxon>Tremellales</taxon>
        <taxon>Trimorphomycetaceae</taxon>
        <taxon>Saitozyma</taxon>
    </lineage>
</organism>
<dbReference type="EMBL" id="RSCD01000023">
    <property type="protein sequence ID" value="RSH83818.1"/>
    <property type="molecule type" value="Genomic_DNA"/>
</dbReference>
<accession>A0A427XY59</accession>
<gene>
    <name evidence="2" type="ORF">EHS25_005433</name>
</gene>
<evidence type="ECO:0000313" key="3">
    <source>
        <dbReference type="Proteomes" id="UP000279259"/>
    </source>
</evidence>
<dbReference type="PANTHER" id="PTHR38645">
    <property type="entry name" value="CHROMOSOME 9, WHOLE GENOME SHOTGUN SEQUENCE"/>
    <property type="match status" value="1"/>
</dbReference>
<evidence type="ECO:0000256" key="1">
    <source>
        <dbReference type="SAM" id="MobiDB-lite"/>
    </source>
</evidence>
<feature type="compositionally biased region" description="Polar residues" evidence="1">
    <location>
        <begin position="143"/>
        <end position="153"/>
    </location>
</feature>
<feature type="compositionally biased region" description="Low complexity" evidence="1">
    <location>
        <begin position="200"/>
        <end position="212"/>
    </location>
</feature>
<name>A0A427XY59_9TREE</name>
<feature type="region of interest" description="Disordered" evidence="1">
    <location>
        <begin position="105"/>
        <end position="212"/>
    </location>
</feature>
<keyword evidence="3" id="KW-1185">Reference proteome</keyword>
<feature type="compositionally biased region" description="Basic and acidic residues" evidence="1">
    <location>
        <begin position="263"/>
        <end position="272"/>
    </location>
</feature>
<dbReference type="Proteomes" id="UP000279259">
    <property type="component" value="Unassembled WGS sequence"/>
</dbReference>
<comment type="caution">
    <text evidence="2">The sequence shown here is derived from an EMBL/GenBank/DDBJ whole genome shotgun (WGS) entry which is preliminary data.</text>
</comment>
<reference evidence="2 3" key="1">
    <citation type="submission" date="2018-11" db="EMBL/GenBank/DDBJ databases">
        <title>Genome sequence of Saitozyma podzolica DSM 27192.</title>
        <authorList>
            <person name="Aliyu H."/>
            <person name="Gorte O."/>
            <person name="Ochsenreither K."/>
        </authorList>
    </citation>
    <scope>NUCLEOTIDE SEQUENCE [LARGE SCALE GENOMIC DNA]</scope>
    <source>
        <strain evidence="2 3">DSM 27192</strain>
    </source>
</reference>
<dbReference type="AlphaFoldDB" id="A0A427XY59"/>
<dbReference type="PANTHER" id="PTHR38645:SF1">
    <property type="entry name" value="YALI0F12243P"/>
    <property type="match status" value="1"/>
</dbReference>